<sequence length="279" mass="32222">LTTIQLAFDPDEKWSNLYREREKNHLYKWVGVRKGGELISIYERDGEDGVLKFADEKMTSMLYGEGNEPHQIKFQDYVKWKKGVNVQLGLSDVNGVEMQESKFKEHKALWKLNKRGVEGENIIHLLLNREQQVCYEIARILLKRYPGLAHDVYMGDEMFGQSALHLAIVHDDYETVQLLLQNNADVNARACGNFFLPEDFKATNKVTDYQGDFAGYAYYGEYPLAFAACFGNKDIYDLLIQYGANPNLQDSFGNTILHMCVINYSSVSFKRRFTHEARE</sequence>
<evidence type="ECO:0000256" key="5">
    <source>
        <dbReference type="ARBA" id="ARBA00022673"/>
    </source>
</evidence>
<name>A0A0D6LHN6_9BILA</name>
<evidence type="ECO:0000256" key="9">
    <source>
        <dbReference type="ARBA" id="ARBA00023303"/>
    </source>
</evidence>
<dbReference type="GO" id="GO:0098703">
    <property type="term" value="P:calcium ion import across plasma membrane"/>
    <property type="evidence" value="ECO:0007669"/>
    <property type="project" value="TreeGrafter"/>
</dbReference>
<dbReference type="GO" id="GO:0005262">
    <property type="term" value="F:calcium channel activity"/>
    <property type="evidence" value="ECO:0007669"/>
    <property type="project" value="UniProtKB-KW"/>
</dbReference>
<protein>
    <submittedName>
        <fullName evidence="11">Ankyrin repeat protein</fullName>
    </submittedName>
</protein>
<dbReference type="Pfam" id="PF12796">
    <property type="entry name" value="Ank_2"/>
    <property type="match status" value="1"/>
</dbReference>
<proteinExistence type="predicted"/>
<dbReference type="Gene3D" id="1.25.40.20">
    <property type="entry name" value="Ankyrin repeat-containing domain"/>
    <property type="match status" value="1"/>
</dbReference>
<dbReference type="PANTHER" id="PTHR10582:SF2">
    <property type="entry name" value="INACTIVE"/>
    <property type="match status" value="1"/>
</dbReference>
<evidence type="ECO:0000313" key="12">
    <source>
        <dbReference type="Proteomes" id="UP000054495"/>
    </source>
</evidence>
<dbReference type="InterPro" id="IPR024862">
    <property type="entry name" value="TRPV"/>
</dbReference>
<keyword evidence="2" id="KW-0813">Transport</keyword>
<dbReference type="GO" id="GO:0005886">
    <property type="term" value="C:plasma membrane"/>
    <property type="evidence" value="ECO:0007669"/>
    <property type="project" value="UniProtKB-SubCell"/>
</dbReference>
<dbReference type="AlphaFoldDB" id="A0A0D6LHN6"/>
<evidence type="ECO:0000256" key="8">
    <source>
        <dbReference type="ARBA" id="ARBA00023065"/>
    </source>
</evidence>
<keyword evidence="9" id="KW-0407">Ion channel</keyword>
<keyword evidence="7" id="KW-0106">Calcium</keyword>
<dbReference type="EMBL" id="KE125298">
    <property type="protein sequence ID" value="EPB69426.1"/>
    <property type="molecule type" value="Genomic_DNA"/>
</dbReference>
<keyword evidence="10" id="KW-0040">ANK repeat</keyword>
<dbReference type="SMART" id="SM00248">
    <property type="entry name" value="ANK"/>
    <property type="match status" value="3"/>
</dbReference>
<feature type="repeat" description="ANK" evidence="10">
    <location>
        <begin position="159"/>
        <end position="191"/>
    </location>
</feature>
<keyword evidence="12" id="KW-1185">Reference proteome</keyword>
<keyword evidence="3" id="KW-0472">Membrane</keyword>
<dbReference type="PROSITE" id="PS50297">
    <property type="entry name" value="ANK_REP_REGION"/>
    <property type="match status" value="2"/>
</dbReference>
<evidence type="ECO:0000256" key="6">
    <source>
        <dbReference type="ARBA" id="ARBA00022737"/>
    </source>
</evidence>
<gene>
    <name evidence="11" type="ORF">ANCCEY_11484</name>
</gene>
<feature type="repeat" description="ANK" evidence="10">
    <location>
        <begin position="219"/>
        <end position="251"/>
    </location>
</feature>
<keyword evidence="4" id="KW-0109">Calcium transport</keyword>
<comment type="subcellular location">
    <subcellularLocation>
        <location evidence="1">Cell membrane</location>
        <topology evidence="1">Multi-pass membrane protein</topology>
    </subcellularLocation>
</comment>
<evidence type="ECO:0000256" key="3">
    <source>
        <dbReference type="ARBA" id="ARBA00022475"/>
    </source>
</evidence>
<feature type="non-terminal residue" evidence="11">
    <location>
        <position position="1"/>
    </location>
</feature>
<keyword evidence="3" id="KW-1003">Cell membrane</keyword>
<evidence type="ECO:0000256" key="10">
    <source>
        <dbReference type="PROSITE-ProRule" id="PRU00023"/>
    </source>
</evidence>
<evidence type="ECO:0000313" key="11">
    <source>
        <dbReference type="EMBL" id="EPB69426.1"/>
    </source>
</evidence>
<dbReference type="PROSITE" id="PS50088">
    <property type="entry name" value="ANK_REPEAT"/>
    <property type="match status" value="2"/>
</dbReference>
<organism evidence="11 12">
    <name type="scientific">Ancylostoma ceylanicum</name>
    <dbReference type="NCBI Taxonomy" id="53326"/>
    <lineage>
        <taxon>Eukaryota</taxon>
        <taxon>Metazoa</taxon>
        <taxon>Ecdysozoa</taxon>
        <taxon>Nematoda</taxon>
        <taxon>Chromadorea</taxon>
        <taxon>Rhabditida</taxon>
        <taxon>Rhabditina</taxon>
        <taxon>Rhabditomorpha</taxon>
        <taxon>Strongyloidea</taxon>
        <taxon>Ancylostomatidae</taxon>
        <taxon>Ancylostomatinae</taxon>
        <taxon>Ancylostoma</taxon>
    </lineage>
</organism>
<keyword evidence="5" id="KW-0107">Calcium channel</keyword>
<dbReference type="SUPFAM" id="SSF48403">
    <property type="entry name" value="Ankyrin repeat"/>
    <property type="match status" value="1"/>
</dbReference>
<dbReference type="PANTHER" id="PTHR10582">
    <property type="entry name" value="TRANSIENT RECEPTOR POTENTIAL ION CHANNEL PROTEIN"/>
    <property type="match status" value="1"/>
</dbReference>
<dbReference type="Proteomes" id="UP000054495">
    <property type="component" value="Unassembled WGS sequence"/>
</dbReference>
<keyword evidence="6" id="KW-0677">Repeat</keyword>
<dbReference type="InterPro" id="IPR002110">
    <property type="entry name" value="Ankyrin_rpt"/>
</dbReference>
<evidence type="ECO:0000256" key="2">
    <source>
        <dbReference type="ARBA" id="ARBA00022448"/>
    </source>
</evidence>
<reference evidence="11 12" key="1">
    <citation type="submission" date="2013-05" db="EMBL/GenBank/DDBJ databases">
        <title>Draft genome of the parasitic nematode Anyclostoma ceylanicum.</title>
        <authorList>
            <person name="Mitreva M."/>
        </authorList>
    </citation>
    <scope>NUCLEOTIDE SEQUENCE [LARGE SCALE GENOMIC DNA]</scope>
</reference>
<dbReference type="Pfam" id="PF13637">
    <property type="entry name" value="Ank_4"/>
    <property type="match status" value="1"/>
</dbReference>
<accession>A0A0D6LHN6</accession>
<dbReference type="InterPro" id="IPR036770">
    <property type="entry name" value="Ankyrin_rpt-contain_sf"/>
</dbReference>
<evidence type="ECO:0000256" key="1">
    <source>
        <dbReference type="ARBA" id="ARBA00004651"/>
    </source>
</evidence>
<evidence type="ECO:0000256" key="4">
    <source>
        <dbReference type="ARBA" id="ARBA00022568"/>
    </source>
</evidence>
<evidence type="ECO:0000256" key="7">
    <source>
        <dbReference type="ARBA" id="ARBA00022837"/>
    </source>
</evidence>
<keyword evidence="8" id="KW-0406">Ion transport</keyword>